<evidence type="ECO:0000313" key="4">
    <source>
        <dbReference type="Proteomes" id="UP000273270"/>
    </source>
</evidence>
<dbReference type="OrthoDB" id="1093417at2"/>
<sequence length="108" mass="12276">MVKRLPYTLMVFQKIESVYNPEDGSWSGGSEEWVNVSKCRDEGNGGGRSIMTEDSEVYVFNAVIYLPKNCPKVAMGEKIKVIDAEGNTRIEGNNKLHKKEQLHSRLWL</sequence>
<dbReference type="AlphaFoldDB" id="A0A376DTY0"/>
<evidence type="ECO:0000313" key="1">
    <source>
        <dbReference type="EMBL" id="AZA49757.1"/>
    </source>
</evidence>
<gene>
    <name evidence="1" type="ORF">EG346_16910</name>
    <name evidence="2" type="ORF">NCTC13533_01930</name>
</gene>
<dbReference type="KEGG" id="ccau:EG346_16910"/>
<accession>A0A376DTY0</accession>
<organism evidence="2 3">
    <name type="scientific">Chryseobacterium carnipullorum</name>
    <dbReference type="NCBI Taxonomy" id="1124835"/>
    <lineage>
        <taxon>Bacteria</taxon>
        <taxon>Pseudomonadati</taxon>
        <taxon>Bacteroidota</taxon>
        <taxon>Flavobacteriia</taxon>
        <taxon>Flavobacteriales</taxon>
        <taxon>Weeksellaceae</taxon>
        <taxon>Chryseobacterium group</taxon>
        <taxon>Chryseobacterium</taxon>
    </lineage>
</organism>
<proteinExistence type="predicted"/>
<dbReference type="EMBL" id="CP033920">
    <property type="protein sequence ID" value="AZA49757.1"/>
    <property type="molecule type" value="Genomic_DNA"/>
</dbReference>
<dbReference type="Proteomes" id="UP000255224">
    <property type="component" value="Unassembled WGS sequence"/>
</dbReference>
<dbReference type="EMBL" id="UFVQ01000003">
    <property type="protein sequence ID" value="STC95592.1"/>
    <property type="molecule type" value="Genomic_DNA"/>
</dbReference>
<reference evidence="4" key="2">
    <citation type="submission" date="2018-11" db="EMBL/GenBank/DDBJ databases">
        <title>Proposal to divide the Flavobacteriaceae and reorganize its genera based on Amino Acid Identity values calculated from whole genome sequences.</title>
        <authorList>
            <person name="Nicholson A.C."/>
            <person name="Gulvik C.A."/>
            <person name="Whitney A.M."/>
            <person name="Humrighouse B.W."/>
            <person name="Bell M."/>
            <person name="Holmes B."/>
            <person name="Steigerwalt A.G."/>
            <person name="Villarma A."/>
            <person name="Sheth M."/>
            <person name="Batra D."/>
            <person name="Pryor J."/>
            <person name="Bernardet J.-F."/>
            <person name="Hugo C."/>
            <person name="Kampfer P."/>
            <person name="Newman J."/>
            <person name="McQuiston J.R."/>
        </authorList>
    </citation>
    <scope>NUCLEOTIDE SEQUENCE [LARGE SCALE GENOMIC DNA]</scope>
    <source>
        <strain evidence="4">G0188</strain>
    </source>
</reference>
<accession>A0A3G6M4G8</accession>
<reference evidence="2 3" key="1">
    <citation type="submission" date="2018-06" db="EMBL/GenBank/DDBJ databases">
        <authorList>
            <consortium name="Pathogen Informatics"/>
            <person name="Doyle S."/>
        </authorList>
    </citation>
    <scope>NUCLEOTIDE SEQUENCE [LARGE SCALE GENOMIC DNA]</scope>
    <source>
        <strain evidence="2 3">NCTC13533</strain>
    </source>
</reference>
<name>A0A376DTY0_CHRCU</name>
<keyword evidence="4" id="KW-1185">Reference proteome</keyword>
<dbReference type="RefSeq" id="WP_123880206.1">
    <property type="nucleotide sequence ID" value="NZ_CP033920.1"/>
</dbReference>
<protein>
    <submittedName>
        <fullName evidence="2">Uncharacterized protein</fullName>
    </submittedName>
</protein>
<dbReference type="Proteomes" id="UP000273270">
    <property type="component" value="Chromosome"/>
</dbReference>
<evidence type="ECO:0000313" key="3">
    <source>
        <dbReference type="Proteomes" id="UP000255224"/>
    </source>
</evidence>
<evidence type="ECO:0000313" key="2">
    <source>
        <dbReference type="EMBL" id="STC95592.1"/>
    </source>
</evidence>
<reference evidence="1" key="3">
    <citation type="submission" date="2018-11" db="EMBL/GenBank/DDBJ databases">
        <title>Proposal to divide the Flavobacteriaceae and reorganize its genera based on Amino Acid Identity values calculated from whole genome sequences.</title>
        <authorList>
            <person name="Nicholson A.C."/>
            <person name="Gulvik C.A."/>
            <person name="Whitney A.M."/>
            <person name="Humrighouse B.W."/>
            <person name="Bell M."/>
            <person name="Holmes B."/>
            <person name="Steigerwalt A."/>
            <person name="Villarma A."/>
            <person name="Sheth M."/>
            <person name="Batra D."/>
            <person name="Pryor J."/>
            <person name="Bernardet J.-F."/>
            <person name="Hugo C."/>
            <person name="Kampfer P."/>
            <person name="Newman J."/>
            <person name="Mcquiston J.R."/>
        </authorList>
    </citation>
    <scope>NUCLEOTIDE SEQUENCE [LARGE SCALE GENOMIC DNA]</scope>
    <source>
        <strain evidence="1">G0188</strain>
    </source>
</reference>